<evidence type="ECO:0000313" key="2">
    <source>
        <dbReference type="Proteomes" id="UP000019132"/>
    </source>
</evidence>
<dbReference type="AlphaFoldDB" id="K3W8R7"/>
<evidence type="ECO:0000313" key="1">
    <source>
        <dbReference type="EnsemblProtists" id="PYU1_T001358"/>
    </source>
</evidence>
<dbReference type="InParanoid" id="K3W8R7"/>
<reference evidence="2" key="1">
    <citation type="journal article" date="2010" name="Genome Biol.">
        <title>Genome sequence of the necrotrophic plant pathogen Pythium ultimum reveals original pathogenicity mechanisms and effector repertoire.</title>
        <authorList>
            <person name="Levesque C.A."/>
            <person name="Brouwer H."/>
            <person name="Cano L."/>
            <person name="Hamilton J.P."/>
            <person name="Holt C."/>
            <person name="Huitema E."/>
            <person name="Raffaele S."/>
            <person name="Robideau G.P."/>
            <person name="Thines M."/>
            <person name="Win J."/>
            <person name="Zerillo M.M."/>
            <person name="Beakes G.W."/>
            <person name="Boore J.L."/>
            <person name="Busam D."/>
            <person name="Dumas B."/>
            <person name="Ferriera S."/>
            <person name="Fuerstenberg S.I."/>
            <person name="Gachon C.M."/>
            <person name="Gaulin E."/>
            <person name="Govers F."/>
            <person name="Grenville-Briggs L."/>
            <person name="Horner N."/>
            <person name="Hostetler J."/>
            <person name="Jiang R.H."/>
            <person name="Johnson J."/>
            <person name="Krajaejun T."/>
            <person name="Lin H."/>
            <person name="Meijer H.J."/>
            <person name="Moore B."/>
            <person name="Morris P."/>
            <person name="Phuntmart V."/>
            <person name="Puiu D."/>
            <person name="Shetty J."/>
            <person name="Stajich J.E."/>
            <person name="Tripathy S."/>
            <person name="Wawra S."/>
            <person name="van West P."/>
            <person name="Whitty B.R."/>
            <person name="Coutinho P.M."/>
            <person name="Henrissat B."/>
            <person name="Martin F."/>
            <person name="Thomas P.D."/>
            <person name="Tyler B.M."/>
            <person name="De Vries R.P."/>
            <person name="Kamoun S."/>
            <person name="Yandell M."/>
            <person name="Tisserat N."/>
            <person name="Buell C.R."/>
        </authorList>
    </citation>
    <scope>NUCLEOTIDE SEQUENCE</scope>
    <source>
        <strain evidence="2">DAOM:BR144</strain>
    </source>
</reference>
<dbReference type="Proteomes" id="UP000019132">
    <property type="component" value="Unassembled WGS sequence"/>
</dbReference>
<dbReference type="eggNOG" id="ENOG502T391">
    <property type="taxonomic scope" value="Eukaryota"/>
</dbReference>
<keyword evidence="2" id="KW-1185">Reference proteome</keyword>
<protein>
    <submittedName>
        <fullName evidence="1">Uncharacterized protein</fullName>
    </submittedName>
</protein>
<organism evidence="1 2">
    <name type="scientific">Globisporangium ultimum (strain ATCC 200006 / CBS 805.95 / DAOM BR144)</name>
    <name type="common">Pythium ultimum</name>
    <dbReference type="NCBI Taxonomy" id="431595"/>
    <lineage>
        <taxon>Eukaryota</taxon>
        <taxon>Sar</taxon>
        <taxon>Stramenopiles</taxon>
        <taxon>Oomycota</taxon>
        <taxon>Peronosporomycetes</taxon>
        <taxon>Pythiales</taxon>
        <taxon>Pythiaceae</taxon>
        <taxon>Globisporangium</taxon>
    </lineage>
</organism>
<reference evidence="2" key="2">
    <citation type="submission" date="2010-04" db="EMBL/GenBank/DDBJ databases">
        <authorList>
            <person name="Buell R."/>
            <person name="Hamilton J."/>
            <person name="Hostetler J."/>
        </authorList>
    </citation>
    <scope>NUCLEOTIDE SEQUENCE [LARGE SCALE GENOMIC DNA]</scope>
    <source>
        <strain evidence="2">DAOM:BR144</strain>
    </source>
</reference>
<proteinExistence type="predicted"/>
<reference evidence="1" key="3">
    <citation type="submission" date="2015-02" db="UniProtKB">
        <authorList>
            <consortium name="EnsemblProtists"/>
        </authorList>
    </citation>
    <scope>IDENTIFICATION</scope>
    <source>
        <strain evidence="1">DAOM BR144</strain>
    </source>
</reference>
<name>K3W8R7_GLOUD</name>
<dbReference type="VEuPathDB" id="FungiDB:PYU1_G001358"/>
<dbReference type="EMBL" id="GL376626">
    <property type="status" value="NOT_ANNOTATED_CDS"/>
    <property type="molecule type" value="Genomic_DNA"/>
</dbReference>
<dbReference type="EnsemblProtists" id="PYU1_T001358">
    <property type="protein sequence ID" value="PYU1_T001358"/>
    <property type="gene ID" value="PYU1_G001358"/>
</dbReference>
<sequence>MKIRQLQEQAAELQVRLQQLRARPPGAKPTLRAAAEEGTLLVSLQPQRKKSRTSPVASLAQTSIWLDQVVEQYNKLQKAQALNQKLKDAAKKQVAVCKSLITHLHKKAPLEDLDFVVKLETESALTIQKPIYPAISPLEIAAVTRYNQLQMLYLQTDTRCYEIASSNDIDSAFTGSHTRQDPKLGPVFEFKANTPVAFHFQDIGQTLWRQITTHKEDTSTGDCLEIPYLCEVLPGTGVHERQRSMKLHTPIVGEVEVKGVNTWCKFDEPNRIVFTHTSAIRVVGSDLRFFESAWVILTKASSSSSAIATESTIVQTYTRFHVDPSPSASVSLEEGSQQLCAALEASTTDREHLQEFVRQSLCNRMRAHQHQIQAFLLADGGDCFNIMHLPKTCPFAALRTH</sequence>
<accession>K3W8R7</accession>
<dbReference type="HOGENOM" id="CLU_687907_0_0_1"/>